<protein>
    <submittedName>
        <fullName evidence="2">Protein M3</fullName>
    </submittedName>
</protein>
<keyword evidence="1" id="KW-0812">Transmembrane</keyword>
<dbReference type="OrthoDB" id="435607at2759"/>
<feature type="transmembrane region" description="Helical" evidence="1">
    <location>
        <begin position="178"/>
        <end position="199"/>
    </location>
</feature>
<gene>
    <name evidence="2" type="primary">ECM3</name>
    <name evidence="2" type="ORF">EHS24_007672</name>
</gene>
<keyword evidence="3" id="KW-1185">Reference proteome</keyword>
<keyword evidence="1" id="KW-1133">Transmembrane helix</keyword>
<dbReference type="InterPro" id="IPR040254">
    <property type="entry name" value="Ecm3-like"/>
</dbReference>
<sequence>MVSAFTPQNISAFGPLVLMAIMYQLVGLLCTLIVREVVYVPRDFRWGIIVMGVISNWGNLPTAVVQTMAKESPFDPSTDVDLGVAYIAIFILIMNTTFFALGVHKICGWDFMDDHMLEDPIPFKERWRRRAANATSFYGRLRGKNKSVVTEDPELPPSPVLSQVTTTAVPSRWRDLPLMAIVSMTVIKMIIVPVFAIFVVQALQKHTSLFPPAQKIRTFVVILLSGTPAAANQLVVTQLLNPAGTAHTLASFLLLQYALMFILSTALAAIALYIVK</sequence>
<reference evidence="2 3" key="1">
    <citation type="submission" date="2018-11" db="EMBL/GenBank/DDBJ databases">
        <title>Genome sequence of Apiotrichum porosum DSM 27194.</title>
        <authorList>
            <person name="Aliyu H."/>
            <person name="Gorte O."/>
            <person name="Ochsenreither K."/>
        </authorList>
    </citation>
    <scope>NUCLEOTIDE SEQUENCE [LARGE SCALE GENOMIC DNA]</scope>
    <source>
        <strain evidence="2 3">DSM 27194</strain>
    </source>
</reference>
<feature type="transmembrane region" description="Helical" evidence="1">
    <location>
        <begin position="46"/>
        <end position="64"/>
    </location>
</feature>
<dbReference type="GeneID" id="39592215"/>
<proteinExistence type="predicted"/>
<dbReference type="STRING" id="105984.A0A427XUX6"/>
<accession>A0A427XUX6</accession>
<dbReference type="EMBL" id="RSCE01000005">
    <property type="protein sequence ID" value="RSH82678.1"/>
    <property type="molecule type" value="Genomic_DNA"/>
</dbReference>
<keyword evidence="1" id="KW-0472">Membrane</keyword>
<evidence type="ECO:0000313" key="2">
    <source>
        <dbReference type="EMBL" id="RSH82678.1"/>
    </source>
</evidence>
<dbReference type="PANTHER" id="PTHR31274">
    <property type="entry name" value="PROTEIN ECM3"/>
    <property type="match status" value="1"/>
</dbReference>
<dbReference type="Proteomes" id="UP000279236">
    <property type="component" value="Unassembled WGS sequence"/>
</dbReference>
<dbReference type="PANTHER" id="PTHR31274:SF1">
    <property type="entry name" value="AGL149CP"/>
    <property type="match status" value="1"/>
</dbReference>
<evidence type="ECO:0000313" key="3">
    <source>
        <dbReference type="Proteomes" id="UP000279236"/>
    </source>
</evidence>
<feature type="transmembrane region" description="Helical" evidence="1">
    <location>
        <begin position="252"/>
        <end position="275"/>
    </location>
</feature>
<dbReference type="RefSeq" id="XP_028476910.1">
    <property type="nucleotide sequence ID" value="XM_028623017.1"/>
</dbReference>
<feature type="transmembrane region" description="Helical" evidence="1">
    <location>
        <begin position="84"/>
        <end position="103"/>
    </location>
</feature>
<evidence type="ECO:0000256" key="1">
    <source>
        <dbReference type="SAM" id="Phobius"/>
    </source>
</evidence>
<dbReference type="AlphaFoldDB" id="A0A427XUX6"/>
<comment type="caution">
    <text evidence="2">The sequence shown here is derived from an EMBL/GenBank/DDBJ whole genome shotgun (WGS) entry which is preliminary data.</text>
</comment>
<feature type="transmembrane region" description="Helical" evidence="1">
    <location>
        <begin position="12"/>
        <end position="34"/>
    </location>
</feature>
<name>A0A427XUX6_9TREE</name>
<organism evidence="2 3">
    <name type="scientific">Apiotrichum porosum</name>
    <dbReference type="NCBI Taxonomy" id="105984"/>
    <lineage>
        <taxon>Eukaryota</taxon>
        <taxon>Fungi</taxon>
        <taxon>Dikarya</taxon>
        <taxon>Basidiomycota</taxon>
        <taxon>Agaricomycotina</taxon>
        <taxon>Tremellomycetes</taxon>
        <taxon>Trichosporonales</taxon>
        <taxon>Trichosporonaceae</taxon>
        <taxon>Apiotrichum</taxon>
    </lineage>
</organism>